<evidence type="ECO:0008006" key="3">
    <source>
        <dbReference type="Google" id="ProtNLM"/>
    </source>
</evidence>
<dbReference type="KEGG" id="dwd:DSCW_23420"/>
<gene>
    <name evidence="1" type="ORF">DSCW_23420</name>
</gene>
<dbReference type="AlphaFoldDB" id="A0A5K7Z2J7"/>
<accession>A0A5K7Z2J7</accession>
<protein>
    <recommendedName>
        <fullName evidence="3">TRASH domain-containing protein</fullName>
    </recommendedName>
</protein>
<proteinExistence type="predicted"/>
<dbReference type="Proteomes" id="UP000427769">
    <property type="component" value="Chromosome"/>
</dbReference>
<keyword evidence="2" id="KW-1185">Reference proteome</keyword>
<organism evidence="1 2">
    <name type="scientific">Desulfosarcina widdelii</name>
    <dbReference type="NCBI Taxonomy" id="947919"/>
    <lineage>
        <taxon>Bacteria</taxon>
        <taxon>Pseudomonadati</taxon>
        <taxon>Thermodesulfobacteriota</taxon>
        <taxon>Desulfobacteria</taxon>
        <taxon>Desulfobacterales</taxon>
        <taxon>Desulfosarcinaceae</taxon>
        <taxon>Desulfosarcina</taxon>
    </lineage>
</organism>
<evidence type="ECO:0000313" key="2">
    <source>
        <dbReference type="Proteomes" id="UP000427769"/>
    </source>
</evidence>
<sequence>MTDTNSIPETAIDPVCGKTFDPRSIRIFSSDDKGTHYFCSQDCKRRFDSADTKSKKGFWAKYTDRLKDTHCTRTPPECT</sequence>
<dbReference type="EMBL" id="AP021875">
    <property type="protein sequence ID" value="BBO74925.1"/>
    <property type="molecule type" value="Genomic_DNA"/>
</dbReference>
<reference evidence="1 2" key="1">
    <citation type="submission" date="2019-11" db="EMBL/GenBank/DDBJ databases">
        <title>Comparative genomics of hydrocarbon-degrading Desulfosarcina strains.</title>
        <authorList>
            <person name="Watanabe M."/>
            <person name="Kojima H."/>
            <person name="Fukui M."/>
        </authorList>
    </citation>
    <scope>NUCLEOTIDE SEQUENCE [LARGE SCALE GENOMIC DNA]</scope>
    <source>
        <strain evidence="1 2">PP31</strain>
    </source>
</reference>
<name>A0A5K7Z2J7_9BACT</name>
<dbReference type="RefSeq" id="WP_155303896.1">
    <property type="nucleotide sequence ID" value="NZ_AP021875.1"/>
</dbReference>
<dbReference type="OrthoDB" id="9793685at2"/>
<evidence type="ECO:0000313" key="1">
    <source>
        <dbReference type="EMBL" id="BBO74925.1"/>
    </source>
</evidence>